<comment type="caution">
    <text evidence="2">The sequence shown here is derived from an EMBL/GenBank/DDBJ whole genome shotgun (WGS) entry which is preliminary data.</text>
</comment>
<proteinExistence type="predicted"/>
<name>A0ABU4R8I0_9FLAO</name>
<feature type="region of interest" description="Disordered" evidence="1">
    <location>
        <begin position="218"/>
        <end position="263"/>
    </location>
</feature>
<keyword evidence="3" id="KW-1185">Reference proteome</keyword>
<evidence type="ECO:0008006" key="4">
    <source>
        <dbReference type="Google" id="ProtNLM"/>
    </source>
</evidence>
<dbReference type="Proteomes" id="UP001273350">
    <property type="component" value="Unassembled WGS sequence"/>
</dbReference>
<organism evidence="2 3">
    <name type="scientific">Flavobacterium cupriresistens</name>
    <dbReference type="NCBI Taxonomy" id="2893885"/>
    <lineage>
        <taxon>Bacteria</taxon>
        <taxon>Pseudomonadati</taxon>
        <taxon>Bacteroidota</taxon>
        <taxon>Flavobacteriia</taxon>
        <taxon>Flavobacteriales</taxon>
        <taxon>Flavobacteriaceae</taxon>
        <taxon>Flavobacterium</taxon>
    </lineage>
</organism>
<evidence type="ECO:0000313" key="2">
    <source>
        <dbReference type="EMBL" id="MDX6188882.1"/>
    </source>
</evidence>
<sequence>MKIKNAIKAAFIFSIAMLTVNCETEKLAMDEQAHQTKTILAAKTWFKEYESNGKNFELVQNLQYDWAGASLIKSEDGTPTIVVPIIELKKDEREFWEQKLYIYNTDKDKYSALLFEAYSNQNIKPESQSVDGGDFTGYMTVWDFKKGAVRAAKFVNNLVVEDGVATFSINRNMTGKAPPDAPCNFVDFGDGYCQSGTGDGIGNDPFPLRPVIITGPKHDPKTDPSAPVVYTPRPPVTPGGTTPGGYTSPGGSGGGGGGTANPAANPCDKMKALTDVTKTGNMKPFIDWLKGKVMASVNKVEHGVEVERIENPDGTFKFKYTQVSSTEQFTANLKYGFNFFGTAHSHPENSYAMFSFLDVKFLGDAYDKANPEIKADVFSMVVVKDDNNKVSVYAMRVNDFNALKNGINSIMNNPKYSRAKNDDEKIDLIHTDQALKYENSGDLEKTFLKEFGAFGISFYKADELLTEWKKLQIDKATEEVTPVPCT</sequence>
<evidence type="ECO:0000256" key="1">
    <source>
        <dbReference type="SAM" id="MobiDB-lite"/>
    </source>
</evidence>
<dbReference type="RefSeq" id="WP_230004621.1">
    <property type="nucleotide sequence ID" value="NZ_CP087134.1"/>
</dbReference>
<dbReference type="EMBL" id="JAWXVI010000003">
    <property type="protein sequence ID" value="MDX6188882.1"/>
    <property type="molecule type" value="Genomic_DNA"/>
</dbReference>
<accession>A0ABU4R8I0</accession>
<feature type="compositionally biased region" description="Gly residues" evidence="1">
    <location>
        <begin position="241"/>
        <end position="259"/>
    </location>
</feature>
<evidence type="ECO:0000313" key="3">
    <source>
        <dbReference type="Proteomes" id="UP001273350"/>
    </source>
</evidence>
<reference evidence="2 3" key="1">
    <citation type="submission" date="2023-11" db="EMBL/GenBank/DDBJ databases">
        <title>Unpublished Manusciprt.</title>
        <authorList>
            <person name="Saticioglu I.B."/>
            <person name="Ay H."/>
            <person name="Ajmi N."/>
            <person name="Altun S."/>
            <person name="Duman M."/>
        </authorList>
    </citation>
    <scope>NUCLEOTIDE SEQUENCE [LARGE SCALE GENOMIC DNA]</scope>
    <source>
        <strain evidence="2 3">Fl-318</strain>
    </source>
</reference>
<protein>
    <recommendedName>
        <fullName evidence="4">Lipoprotein</fullName>
    </recommendedName>
</protein>
<gene>
    <name evidence="2" type="ORF">SGQ83_05940</name>
</gene>